<name>A0A235HAR3_AZOBR</name>
<dbReference type="GO" id="GO:0016020">
    <property type="term" value="C:membrane"/>
    <property type="evidence" value="ECO:0007669"/>
    <property type="project" value="UniProtKB-SubCell"/>
</dbReference>
<evidence type="ECO:0000256" key="12">
    <source>
        <dbReference type="ARBA" id="ARBA00047599"/>
    </source>
</evidence>
<comment type="catalytic activity">
    <reaction evidence="12">
        <text>a quinone + NADH + H(+) = a quinol + NAD(+)</text>
        <dbReference type="Rhea" id="RHEA:46160"/>
        <dbReference type="ChEBI" id="CHEBI:15378"/>
        <dbReference type="ChEBI" id="CHEBI:24646"/>
        <dbReference type="ChEBI" id="CHEBI:57540"/>
        <dbReference type="ChEBI" id="CHEBI:57945"/>
        <dbReference type="ChEBI" id="CHEBI:132124"/>
        <dbReference type="EC" id="1.6.5.9"/>
    </reaction>
</comment>
<reference evidence="17 18" key="1">
    <citation type="submission" date="2017-07" db="EMBL/GenBank/DDBJ databases">
        <title>Whole genome sequence of Azospirillum brasilense 2A1, a potential biofertilizer strain.</title>
        <authorList>
            <person name="Fontana C.A."/>
            <person name="Toffoli L.M."/>
            <person name="Salazar S.M."/>
            <person name="Puglisi E."/>
            <person name="Pedraza R."/>
            <person name="Bassi D."/>
            <person name="Cocconcelli P.S."/>
        </authorList>
    </citation>
    <scope>NUCLEOTIDE SEQUENCE [LARGE SCALE GENOMIC DNA]</scope>
    <source>
        <strain evidence="17 18">2A1</strain>
        <plasmid evidence="17">unnamed</plasmid>
    </source>
</reference>
<feature type="transmembrane region" description="Helical" evidence="14">
    <location>
        <begin position="194"/>
        <end position="214"/>
    </location>
</feature>
<comment type="subcellular location">
    <subcellularLocation>
        <location evidence="1">Membrane</location>
        <topology evidence="1">Multi-pass membrane protein</topology>
    </subcellularLocation>
</comment>
<dbReference type="Pfam" id="PF22366">
    <property type="entry name" value="NDH2_C"/>
    <property type="match status" value="1"/>
</dbReference>
<feature type="transmembrane region" description="Helical" evidence="14">
    <location>
        <begin position="220"/>
        <end position="243"/>
    </location>
</feature>
<evidence type="ECO:0000256" key="10">
    <source>
        <dbReference type="ARBA" id="ARBA00023027"/>
    </source>
</evidence>
<dbReference type="PANTHER" id="PTHR43706:SF47">
    <property type="entry name" value="EXTERNAL NADH-UBIQUINONE OXIDOREDUCTASE 1, MITOCHONDRIAL-RELATED"/>
    <property type="match status" value="1"/>
</dbReference>
<keyword evidence="8 14" id="KW-1133">Transmembrane helix</keyword>
<sequence length="697" mass="73402">MSDRLLRTAVATRDALSLAQKTTGPALDLAVRLWLAQAFWVSGIVKLHDWEQALYLAQYEYPVSWLNPVPAAWIGAGIELLCPPLLVLGLATRLAALPMLALVLVAQFAYRPLDAHLVQAALLAWLVVMGAGPLSLDRRLARGLPDSALPFAKPAARLLEAVTRRGGPAVQVALRLLVAGIAARSGDPAGTIGALLLTLGLGSRLVALVLIGLMPAGAALSWPLLLGVVAVFGPGPLSLDGLIRHTIVRRWPRLAGVTPPLPDDAPHVVVVGGGFGGLAAVRGLAQAPCRVTLIDRRNHHLFQPLLYQVATASLSPADIATPIRSLLRDQANARVLLGRVVGVDSDARAVRLEDGRAVPYDHLVLATGARHGYFGREEWEPVAPGLKKVEDATEIRRRLLLAFEEAENSDAPDQRRAFLTFVVVGGGPTGVELAGAIAELARHGLEGEFRAIDPAEARVLLVQSAPRLLPTFPESLSAEAAASLEALGVTVLTGSAVEAVEEGGVTVSGTRIAARTVFWAAGVVASPAARWLGVAGDRAGRVPVGPDLSVPGLPEVFALGDTALSHGWDGQPVPGLAPAAKQGGAHVARVIRARLEGRPAPAPFRYRHAGSLATIGRKAAVADFGRVRLTGAAAWWLWGMVHILFLSGMRNRLGVAVEWFWAYLTLRQGTRLITGPADRAPKPAPVAPPAPALERAS</sequence>
<keyword evidence="5 14" id="KW-0812">Transmembrane</keyword>
<evidence type="ECO:0000256" key="7">
    <source>
        <dbReference type="ARBA" id="ARBA00022946"/>
    </source>
</evidence>
<dbReference type="Gene3D" id="3.50.50.100">
    <property type="match status" value="1"/>
</dbReference>
<feature type="transmembrane region" description="Helical" evidence="14">
    <location>
        <begin position="85"/>
        <end position="110"/>
    </location>
</feature>
<dbReference type="PRINTS" id="PR00368">
    <property type="entry name" value="FADPNR"/>
</dbReference>
<keyword evidence="6" id="KW-0274">FAD</keyword>
<dbReference type="EC" id="1.6.5.9" evidence="3"/>
<evidence type="ECO:0000256" key="1">
    <source>
        <dbReference type="ARBA" id="ARBA00004141"/>
    </source>
</evidence>
<evidence type="ECO:0000256" key="3">
    <source>
        <dbReference type="ARBA" id="ARBA00012637"/>
    </source>
</evidence>
<dbReference type="Proteomes" id="UP000215367">
    <property type="component" value="Unassembled WGS sequence"/>
</dbReference>
<keyword evidence="9" id="KW-0560">Oxidoreductase</keyword>
<dbReference type="InterPro" id="IPR054585">
    <property type="entry name" value="NDH2-like_C"/>
</dbReference>
<evidence type="ECO:0000259" key="15">
    <source>
        <dbReference type="Pfam" id="PF07992"/>
    </source>
</evidence>
<evidence type="ECO:0000256" key="13">
    <source>
        <dbReference type="SAM" id="MobiDB-lite"/>
    </source>
</evidence>
<feature type="compositionally biased region" description="Pro residues" evidence="13">
    <location>
        <begin position="682"/>
        <end position="691"/>
    </location>
</feature>
<dbReference type="PANTHER" id="PTHR43706">
    <property type="entry name" value="NADH DEHYDROGENASE"/>
    <property type="match status" value="1"/>
</dbReference>
<evidence type="ECO:0000313" key="17">
    <source>
        <dbReference type="EMBL" id="OYD82856.1"/>
    </source>
</evidence>
<proteinExistence type="inferred from homology"/>
<feature type="domain" description="External alternative NADH-ubiquinone oxidoreductase-like C-terminal" evidence="16">
    <location>
        <begin position="608"/>
        <end position="667"/>
    </location>
</feature>
<keyword evidence="4" id="KW-0285">Flavoprotein</keyword>
<dbReference type="InterPro" id="IPR045024">
    <property type="entry name" value="NDH-2"/>
</dbReference>
<feature type="domain" description="FAD/NAD(P)-binding" evidence="15">
    <location>
        <begin position="267"/>
        <end position="584"/>
    </location>
</feature>
<dbReference type="Pfam" id="PF07681">
    <property type="entry name" value="DoxX"/>
    <property type="match status" value="1"/>
</dbReference>
<evidence type="ECO:0000256" key="4">
    <source>
        <dbReference type="ARBA" id="ARBA00022630"/>
    </source>
</evidence>
<accession>A0A235HAR3</accession>
<dbReference type="AlphaFoldDB" id="A0A235HAR3"/>
<evidence type="ECO:0000256" key="14">
    <source>
        <dbReference type="SAM" id="Phobius"/>
    </source>
</evidence>
<evidence type="ECO:0000256" key="5">
    <source>
        <dbReference type="ARBA" id="ARBA00022692"/>
    </source>
</evidence>
<keyword evidence="17" id="KW-0614">Plasmid</keyword>
<dbReference type="PRINTS" id="PR00411">
    <property type="entry name" value="PNDRDTASEI"/>
</dbReference>
<keyword evidence="10" id="KW-0520">NAD</keyword>
<evidence type="ECO:0000259" key="16">
    <source>
        <dbReference type="Pfam" id="PF22366"/>
    </source>
</evidence>
<organism evidence="17 18">
    <name type="scientific">Azospirillum brasilense</name>
    <dbReference type="NCBI Taxonomy" id="192"/>
    <lineage>
        <taxon>Bacteria</taxon>
        <taxon>Pseudomonadati</taxon>
        <taxon>Pseudomonadota</taxon>
        <taxon>Alphaproteobacteria</taxon>
        <taxon>Rhodospirillales</taxon>
        <taxon>Azospirillaceae</taxon>
        <taxon>Azospirillum</taxon>
    </lineage>
</organism>
<protein>
    <recommendedName>
        <fullName evidence="3">NADH:ubiquinone reductase (non-electrogenic)</fullName>
        <ecNumber evidence="3">1.6.5.9</ecNumber>
    </recommendedName>
</protein>
<feature type="transmembrane region" description="Helical" evidence="14">
    <location>
        <begin position="116"/>
        <end position="136"/>
    </location>
</feature>
<dbReference type="Pfam" id="PF07992">
    <property type="entry name" value="Pyr_redox_2"/>
    <property type="match status" value="1"/>
</dbReference>
<comment type="caution">
    <text evidence="17">The sequence shown here is derived from an EMBL/GenBank/DDBJ whole genome shotgun (WGS) entry which is preliminary data.</text>
</comment>
<geneLocation type="plasmid" evidence="17">
    <name>unnamed</name>
</geneLocation>
<dbReference type="RefSeq" id="WP_094304943.1">
    <property type="nucleotide sequence ID" value="NZ_NOWT01000018.1"/>
</dbReference>
<keyword evidence="11 14" id="KW-0472">Membrane</keyword>
<evidence type="ECO:0000313" key="18">
    <source>
        <dbReference type="Proteomes" id="UP000215367"/>
    </source>
</evidence>
<gene>
    <name evidence="17" type="ORF">CHT98_18350</name>
</gene>
<feature type="region of interest" description="Disordered" evidence="13">
    <location>
        <begin position="674"/>
        <end position="697"/>
    </location>
</feature>
<dbReference type="SUPFAM" id="SSF51905">
    <property type="entry name" value="FAD/NAD(P)-binding domain"/>
    <property type="match status" value="2"/>
</dbReference>
<dbReference type="InterPro" id="IPR036188">
    <property type="entry name" value="FAD/NAD-bd_sf"/>
</dbReference>
<evidence type="ECO:0000256" key="2">
    <source>
        <dbReference type="ARBA" id="ARBA00005272"/>
    </source>
</evidence>
<keyword evidence="7" id="KW-0809">Transit peptide</keyword>
<comment type="similarity">
    <text evidence="2">Belongs to the NADH dehydrogenase family.</text>
</comment>
<dbReference type="EMBL" id="NOWT01000018">
    <property type="protein sequence ID" value="OYD82856.1"/>
    <property type="molecule type" value="Genomic_DNA"/>
</dbReference>
<evidence type="ECO:0000256" key="8">
    <source>
        <dbReference type="ARBA" id="ARBA00022989"/>
    </source>
</evidence>
<dbReference type="InterPro" id="IPR023753">
    <property type="entry name" value="FAD/NAD-binding_dom"/>
</dbReference>
<evidence type="ECO:0000256" key="6">
    <source>
        <dbReference type="ARBA" id="ARBA00022827"/>
    </source>
</evidence>
<evidence type="ECO:0000256" key="9">
    <source>
        <dbReference type="ARBA" id="ARBA00023002"/>
    </source>
</evidence>
<dbReference type="GO" id="GO:0050136">
    <property type="term" value="F:NADH dehydrogenase (quinone) (non-electrogenic) activity"/>
    <property type="evidence" value="ECO:0007669"/>
    <property type="project" value="UniProtKB-EC"/>
</dbReference>
<evidence type="ECO:0000256" key="11">
    <source>
        <dbReference type="ARBA" id="ARBA00023136"/>
    </source>
</evidence>
<dbReference type="InterPro" id="IPR032808">
    <property type="entry name" value="DoxX"/>
</dbReference>